<evidence type="ECO:0000256" key="14">
    <source>
        <dbReference type="SAM" id="Coils"/>
    </source>
</evidence>
<dbReference type="InterPro" id="IPR047040">
    <property type="entry name" value="FlhF__GTPase_dom"/>
</dbReference>
<keyword evidence="4" id="KW-0813">Transport</keyword>
<dbReference type="SUPFAM" id="SSF52540">
    <property type="entry name" value="P-loop containing nucleoside triphosphate hydrolases"/>
    <property type="match status" value="1"/>
</dbReference>
<dbReference type="GO" id="GO:0005525">
    <property type="term" value="F:GTP binding"/>
    <property type="evidence" value="ECO:0007669"/>
    <property type="project" value="UniProtKB-UniRule"/>
</dbReference>
<dbReference type="AlphaFoldDB" id="A0A3R6DDP5"/>
<dbReference type="Gene3D" id="1.20.120.1380">
    <property type="entry name" value="Flagellar FlhF biosynthesis protein, N domain"/>
    <property type="match status" value="1"/>
</dbReference>
<dbReference type="PANTHER" id="PTHR43134:SF3">
    <property type="entry name" value="FLAGELLAR BIOSYNTHESIS PROTEIN FLHF"/>
    <property type="match status" value="1"/>
</dbReference>
<gene>
    <name evidence="17" type="primary">flhF</name>
    <name evidence="17" type="ORF">DW927_02655</name>
</gene>
<feature type="coiled-coil region" evidence="14">
    <location>
        <begin position="117"/>
        <end position="148"/>
    </location>
</feature>
<dbReference type="Gene3D" id="3.40.50.300">
    <property type="entry name" value="P-loop containing nucleotide triphosphate hydrolases"/>
    <property type="match status" value="1"/>
</dbReference>
<keyword evidence="11" id="KW-1006">Bacterial flagellum protein export</keyword>
<dbReference type="NCBIfam" id="TIGR03499">
    <property type="entry name" value="FlhF"/>
    <property type="match status" value="1"/>
</dbReference>
<keyword evidence="7" id="KW-1005">Bacterial flagellum biogenesis</keyword>
<keyword evidence="17" id="KW-0966">Cell projection</keyword>
<dbReference type="GO" id="GO:0044781">
    <property type="term" value="P:bacterial-type flagellum organization"/>
    <property type="evidence" value="ECO:0007669"/>
    <property type="project" value="UniProtKB-UniRule"/>
</dbReference>
<evidence type="ECO:0000256" key="10">
    <source>
        <dbReference type="ARBA" id="ARBA00023136"/>
    </source>
</evidence>
<evidence type="ECO:0000256" key="5">
    <source>
        <dbReference type="ARBA" id="ARBA00022475"/>
    </source>
</evidence>
<feature type="domain" description="AAA+ ATPase" evidence="15">
    <location>
        <begin position="224"/>
        <end position="373"/>
    </location>
</feature>
<evidence type="ECO:0000256" key="8">
    <source>
        <dbReference type="ARBA" id="ARBA00022927"/>
    </source>
</evidence>
<organism evidence="17 18">
    <name type="scientific">Roseburia intestinalis</name>
    <dbReference type="NCBI Taxonomy" id="166486"/>
    <lineage>
        <taxon>Bacteria</taxon>
        <taxon>Bacillati</taxon>
        <taxon>Bacillota</taxon>
        <taxon>Clostridia</taxon>
        <taxon>Lachnospirales</taxon>
        <taxon>Lachnospiraceae</taxon>
        <taxon>Roseburia</taxon>
    </lineage>
</organism>
<reference evidence="17 18" key="1">
    <citation type="submission" date="2018-08" db="EMBL/GenBank/DDBJ databases">
        <title>A genome reference for cultivated species of the human gut microbiota.</title>
        <authorList>
            <person name="Zou Y."/>
            <person name="Xue W."/>
            <person name="Luo G."/>
        </authorList>
    </citation>
    <scope>NUCLEOTIDE SEQUENCE [LARGE SCALE GENOMIC DNA]</scope>
    <source>
        <strain evidence="17 18">AM43-11</strain>
    </source>
</reference>
<evidence type="ECO:0000256" key="2">
    <source>
        <dbReference type="ARBA" id="ARBA00008531"/>
    </source>
</evidence>
<feature type="domain" description="SRP54-type proteins GTP-binding" evidence="16">
    <location>
        <begin position="225"/>
        <end position="419"/>
    </location>
</feature>
<dbReference type="RefSeq" id="WP_118590177.1">
    <property type="nucleotide sequence ID" value="NZ_QSFP01000002.1"/>
</dbReference>
<dbReference type="InterPro" id="IPR003593">
    <property type="entry name" value="AAA+_ATPase"/>
</dbReference>
<name>A0A3R6DDP5_9FIRM</name>
<keyword evidence="6" id="KW-0547">Nucleotide-binding</keyword>
<dbReference type="InterPro" id="IPR020006">
    <property type="entry name" value="FlhF"/>
</dbReference>
<dbReference type="InterPro" id="IPR000897">
    <property type="entry name" value="SRP54_GTPase_dom"/>
</dbReference>
<proteinExistence type="inferred from homology"/>
<keyword evidence="17" id="KW-0969">Cilium</keyword>
<evidence type="ECO:0000256" key="6">
    <source>
        <dbReference type="ARBA" id="ARBA00022741"/>
    </source>
</evidence>
<accession>A0A3R6DDP5</accession>
<dbReference type="GO" id="GO:0005047">
    <property type="term" value="F:signal recognition particle binding"/>
    <property type="evidence" value="ECO:0007669"/>
    <property type="project" value="TreeGrafter"/>
</dbReference>
<dbReference type="SMART" id="SM00382">
    <property type="entry name" value="AAA"/>
    <property type="match status" value="1"/>
</dbReference>
<dbReference type="GO" id="GO:0005886">
    <property type="term" value="C:plasma membrane"/>
    <property type="evidence" value="ECO:0007669"/>
    <property type="project" value="UniProtKB-SubCell"/>
</dbReference>
<evidence type="ECO:0000313" key="17">
    <source>
        <dbReference type="EMBL" id="RHA69730.1"/>
    </source>
</evidence>
<evidence type="ECO:0000256" key="13">
    <source>
        <dbReference type="NCBIfam" id="TIGR03499"/>
    </source>
</evidence>
<keyword evidence="17" id="KW-0282">Flagellum</keyword>
<comment type="similarity">
    <text evidence="2">Belongs to the GTP-binding SRP family.</text>
</comment>
<evidence type="ECO:0000259" key="16">
    <source>
        <dbReference type="SMART" id="SM00962"/>
    </source>
</evidence>
<evidence type="ECO:0000256" key="3">
    <source>
        <dbReference type="ARBA" id="ARBA00014919"/>
    </source>
</evidence>
<dbReference type="GO" id="GO:0015031">
    <property type="term" value="P:protein transport"/>
    <property type="evidence" value="ECO:0007669"/>
    <property type="project" value="UniProtKB-KW"/>
</dbReference>
<evidence type="ECO:0000256" key="1">
    <source>
        <dbReference type="ARBA" id="ARBA00004413"/>
    </source>
</evidence>
<dbReference type="Pfam" id="PF00448">
    <property type="entry name" value="SRP54"/>
    <property type="match status" value="1"/>
</dbReference>
<evidence type="ECO:0000256" key="4">
    <source>
        <dbReference type="ARBA" id="ARBA00022448"/>
    </source>
</evidence>
<dbReference type="EMBL" id="QSFP01000002">
    <property type="protein sequence ID" value="RHA69730.1"/>
    <property type="molecule type" value="Genomic_DNA"/>
</dbReference>
<keyword evidence="14" id="KW-0175">Coiled coil</keyword>
<keyword evidence="10" id="KW-0472">Membrane</keyword>
<keyword evidence="8" id="KW-0653">Protein transport</keyword>
<keyword evidence="5" id="KW-1003">Cell membrane</keyword>
<sequence>MTINKYQGKTKEEAIEKAKQELGEGAVVMNVKEIKPTGMFKAWKSSVFEVTAAREEKENFVDPRQVADLTAKTVKTLNLAADENISPKEFLNDRTSDILSGHLTNVPELHAPELHAKDGLEKRLENLSNILEKQLSVEESRQKEVKEEEKERQVVNPEGLQFIKMLYRTLLENEVNEKYVNQILDEAEKVMHSGSSVDAILSNVYQKMILKLGQPDTICVSGKKPRIIFFVGPTGVGKTTTIAKIASKYKLEMGMKIAFLTADTYRIAATEQLRVYANILDAPMSIIYSAEEMNAAIERVSEYDLIFVDTAGFSHKNDEQCNDMKKMLAGLDAAYEREVYLVVSATTKYKDLLEIADRYKEIADYKLIFTKLDETEAYGNIYNIKMYSGAPLSYMTNGQNVPDDIEEFNTQKIVKQLLGGR</sequence>
<comment type="caution">
    <text evidence="17">The sequence shown here is derived from an EMBL/GenBank/DDBJ whole genome shotgun (WGS) entry which is preliminary data.</text>
</comment>
<dbReference type="GO" id="GO:0003924">
    <property type="term" value="F:GTPase activity"/>
    <property type="evidence" value="ECO:0007669"/>
    <property type="project" value="UniProtKB-UniRule"/>
</dbReference>
<evidence type="ECO:0000256" key="11">
    <source>
        <dbReference type="ARBA" id="ARBA00023225"/>
    </source>
</evidence>
<evidence type="ECO:0000256" key="7">
    <source>
        <dbReference type="ARBA" id="ARBA00022795"/>
    </source>
</evidence>
<evidence type="ECO:0000313" key="18">
    <source>
        <dbReference type="Proteomes" id="UP000284465"/>
    </source>
</evidence>
<comment type="function">
    <text evidence="12">Necessary for flagellar biosynthesis. May be involved in translocation of the flagellum.</text>
</comment>
<dbReference type="PANTHER" id="PTHR43134">
    <property type="entry name" value="SIGNAL RECOGNITION PARTICLE RECEPTOR SUBUNIT ALPHA"/>
    <property type="match status" value="1"/>
</dbReference>
<keyword evidence="9" id="KW-0342">GTP-binding</keyword>
<dbReference type="GO" id="GO:0006614">
    <property type="term" value="P:SRP-dependent cotranslational protein targeting to membrane"/>
    <property type="evidence" value="ECO:0007669"/>
    <property type="project" value="UniProtKB-UniRule"/>
</dbReference>
<evidence type="ECO:0000256" key="12">
    <source>
        <dbReference type="ARBA" id="ARBA00025337"/>
    </source>
</evidence>
<comment type="subcellular location">
    <subcellularLocation>
        <location evidence="1">Cell membrane</location>
        <topology evidence="1">Peripheral membrane protein</topology>
        <orientation evidence="1">Cytoplasmic side</orientation>
    </subcellularLocation>
</comment>
<dbReference type="InterPro" id="IPR027417">
    <property type="entry name" value="P-loop_NTPase"/>
</dbReference>
<dbReference type="SMART" id="SM00962">
    <property type="entry name" value="SRP54"/>
    <property type="match status" value="1"/>
</dbReference>
<dbReference type="FunFam" id="3.40.50.300:FF:000695">
    <property type="entry name" value="Flagellar biosynthesis regulator FlhF"/>
    <property type="match status" value="1"/>
</dbReference>
<evidence type="ECO:0000259" key="15">
    <source>
        <dbReference type="SMART" id="SM00382"/>
    </source>
</evidence>
<dbReference type="Proteomes" id="UP000284465">
    <property type="component" value="Unassembled WGS sequence"/>
</dbReference>
<dbReference type="CDD" id="cd17873">
    <property type="entry name" value="FlhF"/>
    <property type="match status" value="1"/>
</dbReference>
<protein>
    <recommendedName>
        <fullName evidence="3 13">Flagellar biosynthesis protein FlhF</fullName>
    </recommendedName>
</protein>
<evidence type="ECO:0000256" key="9">
    <source>
        <dbReference type="ARBA" id="ARBA00023134"/>
    </source>
</evidence>